<comment type="caution">
    <text evidence="1">The sequence shown here is derived from an EMBL/GenBank/DDBJ whole genome shotgun (WGS) entry which is preliminary data.</text>
</comment>
<evidence type="ECO:0000313" key="2">
    <source>
        <dbReference type="Proteomes" id="UP000324800"/>
    </source>
</evidence>
<evidence type="ECO:0000313" key="1">
    <source>
        <dbReference type="EMBL" id="KAA6368232.1"/>
    </source>
</evidence>
<organism evidence="1 2">
    <name type="scientific">Streblomastix strix</name>
    <dbReference type="NCBI Taxonomy" id="222440"/>
    <lineage>
        <taxon>Eukaryota</taxon>
        <taxon>Metamonada</taxon>
        <taxon>Preaxostyla</taxon>
        <taxon>Oxymonadida</taxon>
        <taxon>Streblomastigidae</taxon>
        <taxon>Streblomastix</taxon>
    </lineage>
</organism>
<protein>
    <submittedName>
        <fullName evidence="1">Uncharacterized protein</fullName>
    </submittedName>
</protein>
<dbReference type="InterPro" id="IPR011989">
    <property type="entry name" value="ARM-like"/>
</dbReference>
<reference evidence="1 2" key="1">
    <citation type="submission" date="2019-03" db="EMBL/GenBank/DDBJ databases">
        <title>Single cell metagenomics reveals metabolic interactions within the superorganism composed of flagellate Streblomastix strix and complex community of Bacteroidetes bacteria on its surface.</title>
        <authorList>
            <person name="Treitli S.C."/>
            <person name="Kolisko M."/>
            <person name="Husnik F."/>
            <person name="Keeling P."/>
            <person name="Hampl V."/>
        </authorList>
    </citation>
    <scope>NUCLEOTIDE SEQUENCE [LARGE SCALE GENOMIC DNA]</scope>
    <source>
        <strain evidence="1">ST1C</strain>
    </source>
</reference>
<accession>A0A5J4UE86</accession>
<feature type="non-terminal residue" evidence="1">
    <location>
        <position position="486"/>
    </location>
</feature>
<feature type="non-terminal residue" evidence="1">
    <location>
        <position position="1"/>
    </location>
</feature>
<dbReference type="AlphaFoldDB" id="A0A5J4UE86"/>
<dbReference type="InterPro" id="IPR016024">
    <property type="entry name" value="ARM-type_fold"/>
</dbReference>
<sequence length="486" mass="54251">ELKIRAKAVIVRYDNPLTIAYSQELDDSDLVGLTIDIFKNAQDPAVIHLIRDITSILILRPRNLNQFVKQKFLPEIVSFLQNPYNQSQNFIIQCLGIVQVLLDFDDFRKMVEQTSTDLISTVIQFINMYAKEKECICACLRVLHLCLGNSVPLLEMLLNDTECCDSILSSVKLCQDHLGIAVSGSNVICEMCNSVKGRDYLMNNRVLSTVTELLERHCTEELVVLPVVHIIKKLIAFRKARQEIAGNGSLAQVLVRAINRHMTGLPSIVQFAFMSLVFMSLSSECRESCRDAHVEVVMAKSIDAYATNPLIVKNGCIALSQLIFNSNLIDRFITNNIAKSLVKAQRAMIDQEDQMMISLKNQIALYHQHITHSQASKTPNANSPVTAIGGANSSSYPYSLQPQQQTLQNSLSQPLIQTLVSPTAIFNVLQPIADTQSQQQQNMDLQTTFSPLAMRNISVTTFTHLNVSPIKGLPSSPENQNESFNI</sequence>
<dbReference type="Gene3D" id="1.25.10.10">
    <property type="entry name" value="Leucine-rich Repeat Variant"/>
    <property type="match status" value="1"/>
</dbReference>
<dbReference type="EMBL" id="SNRW01017554">
    <property type="protein sequence ID" value="KAA6368232.1"/>
    <property type="molecule type" value="Genomic_DNA"/>
</dbReference>
<proteinExistence type="predicted"/>
<gene>
    <name evidence="1" type="ORF">EZS28_036241</name>
</gene>
<dbReference type="SUPFAM" id="SSF48371">
    <property type="entry name" value="ARM repeat"/>
    <property type="match status" value="1"/>
</dbReference>
<name>A0A5J4UE86_9EUKA</name>
<dbReference type="Proteomes" id="UP000324800">
    <property type="component" value="Unassembled WGS sequence"/>
</dbReference>